<organism evidence="1 2">
    <name type="scientific">Pneumocystis oryctolagi</name>
    <dbReference type="NCBI Taxonomy" id="42067"/>
    <lineage>
        <taxon>Eukaryota</taxon>
        <taxon>Fungi</taxon>
        <taxon>Dikarya</taxon>
        <taxon>Ascomycota</taxon>
        <taxon>Taphrinomycotina</taxon>
        <taxon>Pneumocystomycetes</taxon>
        <taxon>Pneumocystaceae</taxon>
        <taxon>Pneumocystis</taxon>
    </lineage>
</organism>
<dbReference type="Proteomes" id="UP000768646">
    <property type="component" value="Unassembled WGS sequence"/>
</dbReference>
<evidence type="ECO:0000313" key="1">
    <source>
        <dbReference type="EMBL" id="KAG4305959.1"/>
    </source>
</evidence>
<comment type="caution">
    <text evidence="1">The sequence shown here is derived from an EMBL/GenBank/DDBJ whole genome shotgun (WGS) entry which is preliminary data.</text>
</comment>
<protein>
    <submittedName>
        <fullName evidence="1">Uncharacterized protein</fullName>
    </submittedName>
</protein>
<accession>A0ACB7CJ08</accession>
<keyword evidence="2" id="KW-1185">Reference proteome</keyword>
<name>A0ACB7CJ08_9ASCO</name>
<dbReference type="EMBL" id="JABTEG010000002">
    <property type="protein sequence ID" value="KAG4305959.1"/>
    <property type="molecule type" value="Genomic_DNA"/>
</dbReference>
<gene>
    <name evidence="1" type="ORF">PORY_000869</name>
</gene>
<reference evidence="1 2" key="1">
    <citation type="journal article" date="2021" name="Commun. Biol.">
        <title>Genomic insights into the host specific adaptation of the Pneumocystis genus.</title>
        <authorList>
            <person name="Cisse O.H."/>
            <person name="Ma L."/>
            <person name="Dekker J.P."/>
            <person name="Khil P.P."/>
            <person name="Youn J.-H."/>
            <person name="Brenchley J.M."/>
            <person name="Blair R."/>
            <person name="Pahar B."/>
            <person name="Chabe M."/>
            <person name="Van Rompay K.K.A."/>
            <person name="Keesler R."/>
            <person name="Sukura A."/>
            <person name="Hirsch V."/>
            <person name="Kutty G."/>
            <person name="Liu Y."/>
            <person name="Peng L."/>
            <person name="Chen J."/>
            <person name="Song J."/>
            <person name="Weissenbacher-Lang C."/>
            <person name="Xu J."/>
            <person name="Upham N.S."/>
            <person name="Stajich J.E."/>
            <person name="Cuomo C.A."/>
            <person name="Cushion M.T."/>
            <person name="Kovacs J.A."/>
        </authorList>
    </citation>
    <scope>NUCLEOTIDE SEQUENCE [LARGE SCALE GENOMIC DNA]</scope>
    <source>
        <strain evidence="1 2">RABM</strain>
    </source>
</reference>
<proteinExistence type="predicted"/>
<sequence length="177" mass="19934">MMLRNAITTRPMHRICPFTLNFFKTAKFHNRYPVYFKESFINKGLGPAPPQIIIGSVNDPSPTPSPSPMHGSYHWTFERLISLTLVPLTLAPFIGSSTNLILDATLSLALVVHSHIGFDTCITDYFPKQTNTGEYGSFSTFMRWLLRGATSLVFVGLYEFETNDVGITEAIKRIWKA</sequence>
<evidence type="ECO:0000313" key="2">
    <source>
        <dbReference type="Proteomes" id="UP000768646"/>
    </source>
</evidence>